<comment type="caution">
    <text evidence="2">The sequence shown here is derived from an EMBL/GenBank/DDBJ whole genome shotgun (WGS) entry which is preliminary data.</text>
</comment>
<accession>A0AA35X4L1</accession>
<dbReference type="PANTHER" id="PTHR43883">
    <property type="entry name" value="SLR0207 PROTEIN"/>
    <property type="match status" value="1"/>
</dbReference>
<reference evidence="2" key="1">
    <citation type="submission" date="2023-03" db="EMBL/GenBank/DDBJ databases">
        <authorList>
            <person name="Steffen K."/>
            <person name="Cardenas P."/>
        </authorList>
    </citation>
    <scope>NUCLEOTIDE SEQUENCE</scope>
</reference>
<name>A0AA35X4L1_GEOBA</name>
<keyword evidence="3" id="KW-1185">Reference proteome</keyword>
<evidence type="ECO:0000313" key="3">
    <source>
        <dbReference type="Proteomes" id="UP001174909"/>
    </source>
</evidence>
<dbReference type="SUPFAM" id="SSF56091">
    <property type="entry name" value="DNA ligase/mRNA capping enzyme, catalytic domain"/>
    <property type="match status" value="1"/>
</dbReference>
<dbReference type="PANTHER" id="PTHR43883:SF1">
    <property type="entry name" value="GLUCONOKINASE"/>
    <property type="match status" value="1"/>
</dbReference>
<dbReference type="Gene3D" id="3.30.470.30">
    <property type="entry name" value="DNA ligase/mRNA capping enzyme"/>
    <property type="match status" value="1"/>
</dbReference>
<feature type="domain" description="RNA ligase" evidence="1">
    <location>
        <begin position="64"/>
        <end position="175"/>
    </location>
</feature>
<gene>
    <name evidence="2" type="ORF">GBAR_LOCUS24411</name>
</gene>
<proteinExistence type="predicted"/>
<dbReference type="EMBL" id="CASHTH010003371">
    <property type="protein sequence ID" value="CAI8043974.1"/>
    <property type="molecule type" value="Genomic_DNA"/>
</dbReference>
<evidence type="ECO:0000313" key="2">
    <source>
        <dbReference type="EMBL" id="CAI8043974.1"/>
    </source>
</evidence>
<evidence type="ECO:0000259" key="1">
    <source>
        <dbReference type="Pfam" id="PF09414"/>
    </source>
</evidence>
<dbReference type="AlphaFoldDB" id="A0AA35X4L1"/>
<dbReference type="InterPro" id="IPR021122">
    <property type="entry name" value="RNA_ligase_dom_REL/Rnl2"/>
</dbReference>
<dbReference type="Proteomes" id="UP001174909">
    <property type="component" value="Unassembled WGS sequence"/>
</dbReference>
<dbReference type="Pfam" id="PF09414">
    <property type="entry name" value="RNA_ligase"/>
    <property type="match status" value="1"/>
</dbReference>
<dbReference type="InterPro" id="IPR052732">
    <property type="entry name" value="Cell-binding_unc_protein"/>
</dbReference>
<organism evidence="2 3">
    <name type="scientific">Geodia barretti</name>
    <name type="common">Barrett's horny sponge</name>
    <dbReference type="NCBI Taxonomy" id="519541"/>
    <lineage>
        <taxon>Eukaryota</taxon>
        <taxon>Metazoa</taxon>
        <taxon>Porifera</taxon>
        <taxon>Demospongiae</taxon>
        <taxon>Heteroscleromorpha</taxon>
        <taxon>Tetractinellida</taxon>
        <taxon>Astrophorina</taxon>
        <taxon>Geodiidae</taxon>
        <taxon>Geodia</taxon>
    </lineage>
</organism>
<protein>
    <recommendedName>
        <fullName evidence="1">RNA ligase domain-containing protein</fullName>
    </recommendedName>
</protein>
<sequence>MASAEKETLFKFPRTRHLFDAGGSGVSRDDLLLDEGEEAVFYSGRSAGSRARGRRPGAPSGRLVCIEEKVDGANLGISVGEDLQLRVQNRSHFVNSKTHAQFSTLESWLEENSGTLYELLESKNLVLFGEWLYAKHSIHYTRLPGHFMAFDIFDRSAGKFFSWRERNRRLEGTGIRWSGGSLRQPSTDGKM</sequence>